<protein>
    <submittedName>
        <fullName evidence="1">Transcription factor bHLH69-like</fullName>
    </submittedName>
</protein>
<comment type="caution">
    <text evidence="1">The sequence shown here is derived from an EMBL/GenBank/DDBJ whole genome shotgun (WGS) entry which is preliminary data.</text>
</comment>
<dbReference type="EMBL" id="LXQA010043137">
    <property type="protein sequence ID" value="MCI00413.1"/>
    <property type="molecule type" value="Genomic_DNA"/>
</dbReference>
<proteinExistence type="predicted"/>
<dbReference type="Proteomes" id="UP000265520">
    <property type="component" value="Unassembled WGS sequence"/>
</dbReference>
<name>A0A392NKS8_9FABA</name>
<reference evidence="1 2" key="1">
    <citation type="journal article" date="2018" name="Front. Plant Sci.">
        <title>Red Clover (Trifolium pratense) and Zigzag Clover (T. medium) - A Picture of Genomic Similarities and Differences.</title>
        <authorList>
            <person name="Dluhosova J."/>
            <person name="Istvanek J."/>
            <person name="Nedelnik J."/>
            <person name="Repkova J."/>
        </authorList>
    </citation>
    <scope>NUCLEOTIDE SEQUENCE [LARGE SCALE GENOMIC DNA]</scope>
    <source>
        <strain evidence="2">cv. 10/8</strain>
        <tissue evidence="1">Leaf</tissue>
    </source>
</reference>
<sequence>MLSEPLEEIMGKLLEEDPAAARQLLENKGLYLLPIALADDLNQAS</sequence>
<dbReference type="AlphaFoldDB" id="A0A392NKS8"/>
<evidence type="ECO:0000313" key="1">
    <source>
        <dbReference type="EMBL" id="MCI00413.1"/>
    </source>
</evidence>
<evidence type="ECO:0000313" key="2">
    <source>
        <dbReference type="Proteomes" id="UP000265520"/>
    </source>
</evidence>
<keyword evidence="2" id="KW-1185">Reference proteome</keyword>
<accession>A0A392NKS8</accession>
<organism evidence="1 2">
    <name type="scientific">Trifolium medium</name>
    <dbReference type="NCBI Taxonomy" id="97028"/>
    <lineage>
        <taxon>Eukaryota</taxon>
        <taxon>Viridiplantae</taxon>
        <taxon>Streptophyta</taxon>
        <taxon>Embryophyta</taxon>
        <taxon>Tracheophyta</taxon>
        <taxon>Spermatophyta</taxon>
        <taxon>Magnoliopsida</taxon>
        <taxon>eudicotyledons</taxon>
        <taxon>Gunneridae</taxon>
        <taxon>Pentapetalae</taxon>
        <taxon>rosids</taxon>
        <taxon>fabids</taxon>
        <taxon>Fabales</taxon>
        <taxon>Fabaceae</taxon>
        <taxon>Papilionoideae</taxon>
        <taxon>50 kb inversion clade</taxon>
        <taxon>NPAAA clade</taxon>
        <taxon>Hologalegina</taxon>
        <taxon>IRL clade</taxon>
        <taxon>Trifolieae</taxon>
        <taxon>Trifolium</taxon>
    </lineage>
</organism>